<dbReference type="PROSITE" id="PS51925">
    <property type="entry name" value="SWIB_MDM2"/>
    <property type="match status" value="1"/>
</dbReference>
<dbReference type="InterPro" id="IPR019835">
    <property type="entry name" value="SWIB_domain"/>
</dbReference>
<reference evidence="4" key="1">
    <citation type="submission" date="2024-04" db="EMBL/GenBank/DDBJ databases">
        <authorList>
            <person name="Shaw F."/>
            <person name="Minotto A."/>
        </authorList>
    </citation>
    <scope>NUCLEOTIDE SEQUENCE [LARGE SCALE GENOMIC DNA]</scope>
</reference>
<evidence type="ECO:0000313" key="4">
    <source>
        <dbReference type="Proteomes" id="UP001497453"/>
    </source>
</evidence>
<dbReference type="CDD" id="cd10567">
    <property type="entry name" value="SWIB-MDM2_like"/>
    <property type="match status" value="1"/>
</dbReference>
<dbReference type="Pfam" id="PF02201">
    <property type="entry name" value="SWIB"/>
    <property type="match status" value="1"/>
</dbReference>
<dbReference type="PANTHER" id="PTHR13844">
    <property type="entry name" value="SWI/SNF-RELATED MATRIX-ASSOCIATED ACTIN-DEPENDENT REGULATOR OF CHROMATIN SUBFAMILY D"/>
    <property type="match status" value="1"/>
</dbReference>
<dbReference type="SMART" id="SM00151">
    <property type="entry name" value="SWIB"/>
    <property type="match status" value="1"/>
</dbReference>
<dbReference type="EMBL" id="OZ037949">
    <property type="protein sequence ID" value="CAL1711322.1"/>
    <property type="molecule type" value="Genomic_DNA"/>
</dbReference>
<sequence>MSFSASSLEPRIRAILTSPGIDLTTISAKRVRKRLIDEDSSLTADLVRDNKAAIDAIISSVYEEVSQAAQGDEEGNEADVAASKRKREDADELDEEVAKAPAAAKKAKRPKKKAELTDAEIAKQLDQELNSRSRTSRAGTSKPKKATAKRAKKVKSAEAVDSDGNEIEGEKKKRGGGLNKEYALSEPLASLLSVDKLSRPQVVKQMWVYIKAHDLQNPEDKREILCDEPLKGIFHVDKMNICWNLNPNDRLFFSLSRACPEPGSHSQLT</sequence>
<organism evidence="3 4">
    <name type="scientific">Somion occarium</name>
    <dbReference type="NCBI Taxonomy" id="3059160"/>
    <lineage>
        <taxon>Eukaryota</taxon>
        <taxon>Fungi</taxon>
        <taxon>Dikarya</taxon>
        <taxon>Basidiomycota</taxon>
        <taxon>Agaricomycotina</taxon>
        <taxon>Agaricomycetes</taxon>
        <taxon>Polyporales</taxon>
        <taxon>Cerrenaceae</taxon>
        <taxon>Somion</taxon>
    </lineage>
</organism>
<evidence type="ECO:0000256" key="1">
    <source>
        <dbReference type="SAM" id="MobiDB-lite"/>
    </source>
</evidence>
<name>A0ABP1DVS0_9APHY</name>
<dbReference type="Gene3D" id="1.10.245.10">
    <property type="entry name" value="SWIB/MDM2 domain"/>
    <property type="match status" value="1"/>
</dbReference>
<proteinExistence type="predicted"/>
<feature type="region of interest" description="Disordered" evidence="1">
    <location>
        <begin position="67"/>
        <end position="178"/>
    </location>
</feature>
<evidence type="ECO:0000313" key="3">
    <source>
        <dbReference type="EMBL" id="CAL1711322.1"/>
    </source>
</evidence>
<protein>
    <recommendedName>
        <fullName evidence="2">DM2 domain-containing protein</fullName>
    </recommendedName>
</protein>
<feature type="compositionally biased region" description="Basic residues" evidence="1">
    <location>
        <begin position="142"/>
        <end position="154"/>
    </location>
</feature>
<accession>A0ABP1DVS0</accession>
<dbReference type="InterPro" id="IPR036885">
    <property type="entry name" value="SWIB_MDM2_dom_sf"/>
</dbReference>
<feature type="compositionally biased region" description="Basic and acidic residues" evidence="1">
    <location>
        <begin position="113"/>
        <end position="131"/>
    </location>
</feature>
<dbReference type="Proteomes" id="UP001497453">
    <property type="component" value="Chromosome 6"/>
</dbReference>
<dbReference type="SUPFAM" id="SSF47592">
    <property type="entry name" value="SWIB/MDM2 domain"/>
    <property type="match status" value="1"/>
</dbReference>
<gene>
    <name evidence="3" type="ORF">GFSPODELE1_LOCUS8284</name>
</gene>
<dbReference type="InterPro" id="IPR003121">
    <property type="entry name" value="SWIB_MDM2_domain"/>
</dbReference>
<feature type="domain" description="DM2" evidence="2">
    <location>
        <begin position="177"/>
        <end position="257"/>
    </location>
</feature>
<keyword evidence="4" id="KW-1185">Reference proteome</keyword>
<evidence type="ECO:0000259" key="2">
    <source>
        <dbReference type="PROSITE" id="PS51925"/>
    </source>
</evidence>